<organism evidence="1 2">
    <name type="scientific">Ovis ammon polii x Ovis aries</name>
    <dbReference type="NCBI Taxonomy" id="2918886"/>
    <lineage>
        <taxon>Eukaryota</taxon>
        <taxon>Metazoa</taxon>
        <taxon>Chordata</taxon>
        <taxon>Craniata</taxon>
        <taxon>Vertebrata</taxon>
        <taxon>Euteleostomi</taxon>
        <taxon>Mammalia</taxon>
        <taxon>Eutheria</taxon>
        <taxon>Laurasiatheria</taxon>
        <taxon>Artiodactyla</taxon>
        <taxon>Ruminantia</taxon>
        <taxon>Pecora</taxon>
        <taxon>Bovidae</taxon>
        <taxon>Caprinae</taxon>
        <taxon>Ovis</taxon>
    </lineage>
</organism>
<keyword evidence="2" id="KW-1185">Reference proteome</keyword>
<evidence type="ECO:0000313" key="2">
    <source>
        <dbReference type="Proteomes" id="UP001057279"/>
    </source>
</evidence>
<sequence length="100" mass="11336">MAKENRCYGQTRGRYPLQIHNRVRGCENAGRKTKTCLQTMEERRELTTYVHFGFLPTLKLSEVTNMTALAPLDFSDAVILLNLHDSLSVESNMAFGQKAT</sequence>
<accession>A0ACB9UN67</accession>
<reference evidence="1" key="1">
    <citation type="submission" date="2022-03" db="EMBL/GenBank/DDBJ databases">
        <title>Genomic analyses of argali, domestic sheep and their hybrids provide insights into chromosomal evolution, heterosis and genetic basis of agronomic traits.</title>
        <authorList>
            <person name="Li M."/>
        </authorList>
    </citation>
    <scope>NUCLEOTIDE SEQUENCE</scope>
    <source>
        <strain evidence="1">F1 hybrid</strain>
    </source>
</reference>
<name>A0ACB9UN67_9CETA</name>
<evidence type="ECO:0000313" key="1">
    <source>
        <dbReference type="EMBL" id="KAI4574281.1"/>
    </source>
</evidence>
<dbReference type="Proteomes" id="UP001057279">
    <property type="component" value="Linkage Group LG14"/>
</dbReference>
<proteinExistence type="predicted"/>
<dbReference type="EMBL" id="CM043039">
    <property type="protein sequence ID" value="KAI4574281.1"/>
    <property type="molecule type" value="Genomic_DNA"/>
</dbReference>
<comment type="caution">
    <text evidence="1">The sequence shown here is derived from an EMBL/GenBank/DDBJ whole genome shotgun (WGS) entry which is preliminary data.</text>
</comment>
<protein>
    <submittedName>
        <fullName evidence="1">Uncharacterized protein</fullName>
    </submittedName>
</protein>
<gene>
    <name evidence="1" type="ORF">MJG53_012457</name>
</gene>